<keyword evidence="1" id="KW-1133">Transmembrane helix</keyword>
<evidence type="ECO:0000313" key="4">
    <source>
        <dbReference type="Proteomes" id="UP000285278"/>
    </source>
</evidence>
<dbReference type="RefSeq" id="WP_119664567.1">
    <property type="nucleotide sequence ID" value="NZ_JAQPSN010000003.1"/>
</dbReference>
<comment type="caution">
    <text evidence="3">The sequence shown here is derived from an EMBL/GenBank/DDBJ whole genome shotgun (WGS) entry which is preliminary data.</text>
</comment>
<keyword evidence="4" id="KW-1185">Reference proteome</keyword>
<dbReference type="InterPro" id="IPR007621">
    <property type="entry name" value="TPM_dom"/>
</dbReference>
<feature type="domain" description="TPM" evidence="2">
    <location>
        <begin position="50"/>
        <end position="161"/>
    </location>
</feature>
<sequence length="666" mass="70085">MSANFLPRCAASLAIAGLVGIGSGLLPAAVSPTSFVADAATPVMLNSQLVDDAGVIKGSQKGEIESALKEGISKSNIKLYEVFVTDAPGGVKAYAEQLRQQNNTSNVMIMVVDTKNSRAGWAVGSDVRDSEAKDILNAAQKSFTNGDFTQGAQDAADAVAKKTSTSSKVWMGAGAVVLLGGGAGAVIWSKKRRRQQDKEQLEAARTIEPDATTDLAQQPTPVLRTLAQEELGSTDESIRKGEEELGVAVGEFGETRTADLAKALAHSRTTLNKAYGKHQRIRSGLVSTEDEERALLIDIISSCGSADKNLDEQADRFEQLRQKLIHAPEDADKLVQMTVSLRSRIPGAEAILEDLKTRVDPELLTSIEHNPQIAEEEIKQAEAAIDKARQLLSRPAGQQGGLVDALGAARMAIQQADSQLVAVEEAEDHLTAARTNLGALITEVEQEIGEAGQLRNSGASVNQQALDGAVAQAQQALQQARERGDKDPLGCYSALLEADGALDIQLDEARGAANDFRRTVEMVDRTITDVEQRLKGVEDTIRNRRSIIGVDTRTAAQAARDALNAAYDLRTKDPKQAFLAAQQASQLANQALMSARDDIDRFNRHNSGGYGGGGNGMLTGLVLGSLLSGHGGFGGFGGYGGGFGGGFGGGGGFDGGGFGGSGDMSF</sequence>
<dbReference type="Pfam" id="PF04536">
    <property type="entry name" value="TPM_phosphatase"/>
    <property type="match status" value="1"/>
</dbReference>
<dbReference type="STRING" id="1451189.CFAL_03580"/>
<organism evidence="3 4">
    <name type="scientific">Corynebacterium falsenii</name>
    <dbReference type="NCBI Taxonomy" id="108486"/>
    <lineage>
        <taxon>Bacteria</taxon>
        <taxon>Bacillati</taxon>
        <taxon>Actinomycetota</taxon>
        <taxon>Actinomycetes</taxon>
        <taxon>Mycobacteriales</taxon>
        <taxon>Corynebacteriaceae</taxon>
        <taxon>Corynebacterium</taxon>
    </lineage>
</organism>
<keyword evidence="1" id="KW-0472">Membrane</keyword>
<evidence type="ECO:0000259" key="2">
    <source>
        <dbReference type="Pfam" id="PF04536"/>
    </source>
</evidence>
<evidence type="ECO:0000256" key="1">
    <source>
        <dbReference type="SAM" id="Phobius"/>
    </source>
</evidence>
<dbReference type="AlphaFoldDB" id="A0A418Q7I3"/>
<dbReference type="Gene3D" id="3.10.310.50">
    <property type="match status" value="1"/>
</dbReference>
<proteinExistence type="predicted"/>
<dbReference type="OrthoDB" id="5105562at2"/>
<reference evidence="3 4" key="1">
    <citation type="submission" date="2018-09" db="EMBL/GenBank/DDBJ databases">
        <title>Optimization and identification of Corynebacterium falsenii FN1-14 from fish paste.</title>
        <authorList>
            <person name="Daroonpunt R."/>
            <person name="Tanasupawat S."/>
        </authorList>
    </citation>
    <scope>NUCLEOTIDE SEQUENCE [LARGE SCALE GENOMIC DNA]</scope>
    <source>
        <strain evidence="3 4">FN1-14</strain>
    </source>
</reference>
<name>A0A418Q7I3_9CORY</name>
<accession>A0A418Q7I3</accession>
<dbReference type="Proteomes" id="UP000285278">
    <property type="component" value="Unassembled WGS sequence"/>
</dbReference>
<dbReference type="EMBL" id="QXJK01000004">
    <property type="protein sequence ID" value="RIX35182.1"/>
    <property type="molecule type" value="Genomic_DNA"/>
</dbReference>
<protein>
    <submittedName>
        <fullName evidence="3">TPM domain-containing protein</fullName>
    </submittedName>
</protein>
<feature type="transmembrane region" description="Helical" evidence="1">
    <location>
        <begin position="169"/>
        <end position="188"/>
    </location>
</feature>
<evidence type="ECO:0000313" key="3">
    <source>
        <dbReference type="EMBL" id="RIX35182.1"/>
    </source>
</evidence>
<keyword evidence="1" id="KW-0812">Transmembrane</keyword>
<gene>
    <name evidence="3" type="ORF">D3M95_04720</name>
</gene>